<proteinExistence type="predicted"/>
<gene>
    <name evidence="2" type="ORF">E7512_02080</name>
</gene>
<dbReference type="EMBL" id="SVNY01000001">
    <property type="protein sequence ID" value="MBE6832368.1"/>
    <property type="molecule type" value="Genomic_DNA"/>
</dbReference>
<dbReference type="AlphaFoldDB" id="A0A928KR39"/>
<keyword evidence="1" id="KW-0472">Membrane</keyword>
<feature type="transmembrane region" description="Helical" evidence="1">
    <location>
        <begin position="40"/>
        <end position="59"/>
    </location>
</feature>
<dbReference type="InterPro" id="IPR008407">
    <property type="entry name" value="Brnchd-chn_aa_trnsp_AzlD"/>
</dbReference>
<keyword evidence="1" id="KW-1133">Transmembrane helix</keyword>
<dbReference type="Pfam" id="PF05437">
    <property type="entry name" value="AzlD"/>
    <property type="match status" value="1"/>
</dbReference>
<sequence length="107" mass="11363">MNTAYVVSCALLMAGVTYVIRMLPMAVFQRRLENRFVRSFLAYVPYAVLSAMTFPQILYSAGGTAASAAGLFLAMVLAFRGKGLLVVALGAATAALLTQQLLLAGVR</sequence>
<comment type="caution">
    <text evidence="2">The sequence shown here is derived from an EMBL/GenBank/DDBJ whole genome shotgun (WGS) entry which is preliminary data.</text>
</comment>
<protein>
    <submittedName>
        <fullName evidence="2">AzlD domain-containing protein</fullName>
    </submittedName>
</protein>
<name>A0A928KR39_9FIRM</name>
<keyword evidence="1" id="KW-0812">Transmembrane</keyword>
<feature type="transmembrane region" description="Helical" evidence="1">
    <location>
        <begin position="6"/>
        <end position="28"/>
    </location>
</feature>
<feature type="transmembrane region" description="Helical" evidence="1">
    <location>
        <begin position="71"/>
        <end position="97"/>
    </location>
</feature>
<organism evidence="2 3">
    <name type="scientific">Faecalispora sporosphaeroides</name>
    <dbReference type="NCBI Taxonomy" id="1549"/>
    <lineage>
        <taxon>Bacteria</taxon>
        <taxon>Bacillati</taxon>
        <taxon>Bacillota</taxon>
        <taxon>Clostridia</taxon>
        <taxon>Eubacteriales</taxon>
        <taxon>Oscillospiraceae</taxon>
        <taxon>Faecalispora</taxon>
    </lineage>
</organism>
<dbReference type="RefSeq" id="WP_020073941.1">
    <property type="nucleotide sequence ID" value="NZ_SVNY01000001.1"/>
</dbReference>
<dbReference type="Proteomes" id="UP000754750">
    <property type="component" value="Unassembled WGS sequence"/>
</dbReference>
<evidence type="ECO:0000313" key="2">
    <source>
        <dbReference type="EMBL" id="MBE6832368.1"/>
    </source>
</evidence>
<evidence type="ECO:0000313" key="3">
    <source>
        <dbReference type="Proteomes" id="UP000754750"/>
    </source>
</evidence>
<reference evidence="2" key="1">
    <citation type="submission" date="2019-04" db="EMBL/GenBank/DDBJ databases">
        <title>Evolution of Biomass-Degrading Anaerobic Consortia Revealed by Metagenomics.</title>
        <authorList>
            <person name="Peng X."/>
        </authorList>
    </citation>
    <scope>NUCLEOTIDE SEQUENCE</scope>
    <source>
        <strain evidence="2">SIG551</strain>
    </source>
</reference>
<evidence type="ECO:0000256" key="1">
    <source>
        <dbReference type="SAM" id="Phobius"/>
    </source>
</evidence>
<accession>A0A928KR39</accession>